<comment type="similarity">
    <text evidence="3">Belongs to the SEC23/SEC24 family. SEC24 subfamily.</text>
</comment>
<dbReference type="InterPro" id="IPR029006">
    <property type="entry name" value="ADF-H/Gelsolin-like_dom_sf"/>
</dbReference>
<reference evidence="12 13" key="1">
    <citation type="journal article" date="2011" name="Proc. Natl. Acad. Sci. U.S.A.">
        <title>Evolutionary erosion of yeast sex chromosomes by mating-type switching accidents.</title>
        <authorList>
            <person name="Gordon J.L."/>
            <person name="Armisen D."/>
            <person name="Proux-Wera E."/>
            <person name="Oheigeartaigh S.S."/>
            <person name="Byrne K.P."/>
            <person name="Wolfe K.H."/>
        </authorList>
    </citation>
    <scope>NUCLEOTIDE SEQUENCE [LARGE SCALE GENOMIC DNA]</scope>
    <source>
        <strain evidence="13">ATCC 24235 / CBS 4417 / NBRC 1672 / NRRL Y-8282 / UCD 70-5</strain>
    </source>
</reference>
<evidence type="ECO:0000259" key="9">
    <source>
        <dbReference type="Pfam" id="PF04811"/>
    </source>
</evidence>
<dbReference type="GO" id="GO:0008270">
    <property type="term" value="F:zinc ion binding"/>
    <property type="evidence" value="ECO:0007669"/>
    <property type="project" value="InterPro"/>
</dbReference>
<protein>
    <recommendedName>
        <fullName evidence="14">VWFA domain-containing protein</fullName>
    </recommendedName>
</protein>
<dbReference type="SUPFAM" id="SSF81811">
    <property type="entry name" value="Helical domain of Sec23/24"/>
    <property type="match status" value="1"/>
</dbReference>
<evidence type="ECO:0000259" key="10">
    <source>
        <dbReference type="Pfam" id="PF04815"/>
    </source>
</evidence>
<comment type="subcellular location">
    <subcellularLocation>
        <location evidence="2">Cytoplasm</location>
    </subcellularLocation>
    <subcellularLocation>
        <location evidence="1">Golgi apparatus membrane</location>
    </subcellularLocation>
</comment>
<feature type="domain" description="Sec23/Sec24 helical" evidence="10">
    <location>
        <begin position="657"/>
        <end position="753"/>
    </location>
</feature>
<evidence type="ECO:0000256" key="5">
    <source>
        <dbReference type="ARBA" id="ARBA00022490"/>
    </source>
</evidence>
<evidence type="ECO:0000313" key="13">
    <source>
        <dbReference type="Proteomes" id="UP000005666"/>
    </source>
</evidence>
<name>G8BTQ7_TETPH</name>
<dbReference type="GeneID" id="11531512"/>
<feature type="domain" description="Sec23/Sec24 beta-sandwich" evidence="11">
    <location>
        <begin position="562"/>
        <end position="645"/>
    </location>
</feature>
<dbReference type="Proteomes" id="UP000005666">
    <property type="component" value="Chromosome 5"/>
</dbReference>
<evidence type="ECO:0000256" key="1">
    <source>
        <dbReference type="ARBA" id="ARBA00004394"/>
    </source>
</evidence>
<feature type="domain" description="Sec23/Sec24 trunk" evidence="9">
    <location>
        <begin position="319"/>
        <end position="556"/>
    </location>
</feature>
<keyword evidence="6" id="KW-0653">Protein transport</keyword>
<dbReference type="SUPFAM" id="SSF81995">
    <property type="entry name" value="beta-sandwich domain of Sec23/24"/>
    <property type="match status" value="1"/>
</dbReference>
<dbReference type="OrthoDB" id="49016at2759"/>
<dbReference type="GO" id="GO:0000149">
    <property type="term" value="F:SNARE binding"/>
    <property type="evidence" value="ECO:0007669"/>
    <property type="project" value="TreeGrafter"/>
</dbReference>
<keyword evidence="5" id="KW-0963">Cytoplasm</keyword>
<dbReference type="eggNOG" id="KOG1984">
    <property type="taxonomic scope" value="Eukaryota"/>
</dbReference>
<dbReference type="Gene3D" id="3.40.20.10">
    <property type="entry name" value="Severin"/>
    <property type="match status" value="1"/>
</dbReference>
<evidence type="ECO:0008006" key="14">
    <source>
        <dbReference type="Google" id="ProtNLM"/>
    </source>
</evidence>
<organism evidence="12 13">
    <name type="scientific">Tetrapisispora phaffii (strain ATCC 24235 / CBS 4417 / NBRC 1672 / NRRL Y-8282 / UCD 70-5)</name>
    <name type="common">Yeast</name>
    <name type="synonym">Fabospora phaffii</name>
    <dbReference type="NCBI Taxonomy" id="1071381"/>
    <lineage>
        <taxon>Eukaryota</taxon>
        <taxon>Fungi</taxon>
        <taxon>Dikarya</taxon>
        <taxon>Ascomycota</taxon>
        <taxon>Saccharomycotina</taxon>
        <taxon>Saccharomycetes</taxon>
        <taxon>Saccharomycetales</taxon>
        <taxon>Saccharomycetaceae</taxon>
        <taxon>Tetrapisispora</taxon>
    </lineage>
</organism>
<keyword evidence="7" id="KW-0333">Golgi apparatus</keyword>
<keyword evidence="13" id="KW-1185">Reference proteome</keyword>
<dbReference type="Pfam" id="PF04810">
    <property type="entry name" value="zf-Sec23_Sec24"/>
    <property type="match status" value="1"/>
</dbReference>
<dbReference type="GO" id="GO:0006886">
    <property type="term" value="P:intracellular protein transport"/>
    <property type="evidence" value="ECO:0007669"/>
    <property type="project" value="InterPro"/>
</dbReference>
<dbReference type="STRING" id="1071381.G8BTQ7"/>
<dbReference type="Gene3D" id="2.30.30.380">
    <property type="entry name" value="Zn-finger domain of Sec23/24"/>
    <property type="match status" value="1"/>
</dbReference>
<dbReference type="KEGG" id="tpf:TPHA_0E01930"/>
<evidence type="ECO:0000259" key="8">
    <source>
        <dbReference type="Pfam" id="PF04810"/>
    </source>
</evidence>
<evidence type="ECO:0000256" key="7">
    <source>
        <dbReference type="ARBA" id="ARBA00023034"/>
    </source>
</evidence>
<dbReference type="Pfam" id="PF04815">
    <property type="entry name" value="Sec23_helical"/>
    <property type="match status" value="1"/>
</dbReference>
<dbReference type="GO" id="GO:0030127">
    <property type="term" value="C:COPII vesicle coat"/>
    <property type="evidence" value="ECO:0007669"/>
    <property type="project" value="InterPro"/>
</dbReference>
<dbReference type="Pfam" id="PF08033">
    <property type="entry name" value="Sec23_BS"/>
    <property type="match status" value="1"/>
</dbReference>
<evidence type="ECO:0000259" key="11">
    <source>
        <dbReference type="Pfam" id="PF08033"/>
    </source>
</evidence>
<dbReference type="InterPro" id="IPR006900">
    <property type="entry name" value="Sec23/24_helical_dom"/>
</dbReference>
<dbReference type="AlphaFoldDB" id="G8BTQ7"/>
<evidence type="ECO:0000256" key="4">
    <source>
        <dbReference type="ARBA" id="ARBA00022448"/>
    </source>
</evidence>
<sequence length="938" mass="105721">MQNENFNSQNNMQSVENGVRNLFLKKGKRPHRAFHNLSVSNISKNQLPPVTQDLNSVYDNGIYGDVASSNPNQMNFQGGNVGYQNQGSSVVAQEMNSVNGFENPQSGRVFTPKHFDSPLSTPSVNEVINQGSYAFHSPNNLPIQSMSHIIAKQRWEDQLEYLTKSFNTKDNSIPPLSTTQYYCNDQGSCDPRLLALTMYNIPKNEHFRSATKLPLGLTIQPFAKLIPNENIPLVESTQESGPLRCNRCRAYVNPSFQFTYDSSVVCNICKMRTKLSNEHFAPLGPDGNRSDMGARPDLYKGCVDFAVPDIYNCKAGEAPLPLHYVFLIDVSLIANENGSSLAAVEGVRSAIEYIGDFQPKCKVAIISYDSKLKFYNLSPELASAQEYVITEINDVFLPFYEGLFVRPNDSTKTINDTLRKISQYITMDKFSHVPHVCYGSALEAAKLALDTVTNGQGGKIVCTLNSLPTIGNGNLSLRKDDNMKRHLKCDNDFYSKLAREMLSSYISLDLYVTSAGFVDMATVAHPVYMTSGNLKYYPHFIHEKDEFTLVNDMTENIASITGYQALLKIRCSSGLAVYQYYMGASEGSDRDPIIPVLTSNTTIDVLLKYVEKLKEGTDMSFQAALLYTNIDGDRRVRSINTSGAVSGNIREIFKFLNQQVILRIMVKDILNALGDADFAKVRQSIDDKMVDILTQYRALVSGNSSSQLVLPDTLKTLPTYMLSFQKSELMKPNAQSTRDNQRVYDLFKYYMFNRAQFSYKLYPQIIPTHVLLEDTDLTFYDAHYQLLMIKQSSIDNVTVKDAYMQFTDGGCYLIFNGETCYLWFNENTNKLLLEDLLDVGANTAYNQITLCSNSLPKISTHINKKANNTVKNWTQTTNKSIIPVILLRPNVDQYYSKVFTSIIVEDPTMNKVDSADNYLVNMHRRIQENLTKTNYVEN</sequence>
<dbReference type="InterPro" id="IPR036175">
    <property type="entry name" value="Sec23/24_helical_dom_sf"/>
</dbReference>
<dbReference type="GO" id="GO:0090110">
    <property type="term" value="P:COPII-coated vesicle cargo loading"/>
    <property type="evidence" value="ECO:0007669"/>
    <property type="project" value="TreeGrafter"/>
</dbReference>
<evidence type="ECO:0000256" key="3">
    <source>
        <dbReference type="ARBA" id="ARBA00008334"/>
    </source>
</evidence>
<proteinExistence type="inferred from homology"/>
<dbReference type="InterPro" id="IPR050550">
    <property type="entry name" value="SEC23_SEC24_subfamily"/>
</dbReference>
<dbReference type="Gene3D" id="1.20.120.730">
    <property type="entry name" value="Sec23/Sec24 helical domain"/>
    <property type="match status" value="1"/>
</dbReference>
<dbReference type="InterPro" id="IPR036174">
    <property type="entry name" value="Znf_Sec23_Sec24_sf"/>
</dbReference>
<dbReference type="InterPro" id="IPR012990">
    <property type="entry name" value="Beta-sandwich_Sec23_24"/>
</dbReference>
<feature type="domain" description="Zinc finger Sec23/Sec24-type" evidence="8">
    <location>
        <begin position="242"/>
        <end position="278"/>
    </location>
</feature>
<dbReference type="PANTHER" id="PTHR13803:SF4">
    <property type="entry name" value="SECRETORY 24CD, ISOFORM C"/>
    <property type="match status" value="1"/>
</dbReference>
<dbReference type="EMBL" id="HE612860">
    <property type="protein sequence ID" value="CCE63285.1"/>
    <property type="molecule type" value="Genomic_DNA"/>
</dbReference>
<evidence type="ECO:0000256" key="6">
    <source>
        <dbReference type="ARBA" id="ARBA00022927"/>
    </source>
</evidence>
<dbReference type="RefSeq" id="XP_003685719.1">
    <property type="nucleotide sequence ID" value="XM_003685671.1"/>
</dbReference>
<evidence type="ECO:0000256" key="2">
    <source>
        <dbReference type="ARBA" id="ARBA00004496"/>
    </source>
</evidence>
<dbReference type="PANTHER" id="PTHR13803">
    <property type="entry name" value="SEC24-RELATED PROTEIN"/>
    <property type="match status" value="1"/>
</dbReference>
<dbReference type="InterPro" id="IPR006896">
    <property type="entry name" value="Sec23/24_trunk_dom"/>
</dbReference>
<dbReference type="SUPFAM" id="SSF53300">
    <property type="entry name" value="vWA-like"/>
    <property type="match status" value="1"/>
</dbReference>
<evidence type="ECO:0000313" key="12">
    <source>
        <dbReference type="EMBL" id="CCE63285.1"/>
    </source>
</evidence>
<gene>
    <name evidence="12" type="primary">TPHA0E01930</name>
    <name evidence="12" type="ordered locus">TPHA_0E01930</name>
</gene>
<dbReference type="InterPro" id="IPR036465">
    <property type="entry name" value="vWFA_dom_sf"/>
</dbReference>
<accession>G8BTQ7</accession>
<dbReference type="SUPFAM" id="SSF82754">
    <property type="entry name" value="C-terminal, gelsolin-like domain of Sec23/24"/>
    <property type="match status" value="1"/>
</dbReference>
<dbReference type="OMA" id="RLCKHGD"/>
<dbReference type="SUPFAM" id="SSF82919">
    <property type="entry name" value="Zn-finger domain of Sec23/24"/>
    <property type="match status" value="1"/>
</dbReference>
<dbReference type="Gene3D" id="3.40.50.410">
    <property type="entry name" value="von Willebrand factor, type A domain"/>
    <property type="match status" value="1"/>
</dbReference>
<dbReference type="Gene3D" id="2.60.40.1670">
    <property type="entry name" value="beta-sandwich domain of Sec23/24"/>
    <property type="match status" value="1"/>
</dbReference>
<dbReference type="GO" id="GO:0070971">
    <property type="term" value="C:endoplasmic reticulum exit site"/>
    <property type="evidence" value="ECO:0007669"/>
    <property type="project" value="TreeGrafter"/>
</dbReference>
<dbReference type="HOGENOM" id="CLU_004589_1_0_1"/>
<dbReference type="InterPro" id="IPR036180">
    <property type="entry name" value="Gelsolin-like_dom_sf"/>
</dbReference>
<dbReference type="GO" id="GO:0000139">
    <property type="term" value="C:Golgi membrane"/>
    <property type="evidence" value="ECO:0007669"/>
    <property type="project" value="UniProtKB-SubCell"/>
</dbReference>
<keyword evidence="4" id="KW-0813">Transport</keyword>
<dbReference type="Pfam" id="PF04811">
    <property type="entry name" value="Sec23_trunk"/>
    <property type="match status" value="1"/>
</dbReference>
<dbReference type="InterPro" id="IPR006895">
    <property type="entry name" value="Znf_Sec23_Sec24"/>
</dbReference>